<evidence type="ECO:0000313" key="2">
    <source>
        <dbReference type="EMBL" id="TWS25540.1"/>
    </source>
</evidence>
<keyword evidence="1" id="KW-0812">Transmembrane</keyword>
<accession>A0A5C5RSK7</accession>
<keyword evidence="1" id="KW-1133">Transmembrane helix</keyword>
<name>A0A5C5RSK7_9ACTN</name>
<feature type="transmembrane region" description="Helical" evidence="1">
    <location>
        <begin position="12"/>
        <end position="37"/>
    </location>
</feature>
<dbReference type="InterPro" id="IPR037219">
    <property type="entry name" value="Peptidase_M41-like"/>
</dbReference>
<dbReference type="GO" id="GO:0005524">
    <property type="term" value="F:ATP binding"/>
    <property type="evidence" value="ECO:0007669"/>
    <property type="project" value="InterPro"/>
</dbReference>
<comment type="caution">
    <text evidence="2">The sequence shown here is derived from an EMBL/GenBank/DDBJ whole genome shotgun (WGS) entry which is preliminary data.</text>
</comment>
<keyword evidence="3" id="KW-1185">Reference proteome</keyword>
<evidence type="ECO:0000313" key="3">
    <source>
        <dbReference type="Proteomes" id="UP000319375"/>
    </source>
</evidence>
<dbReference type="AlphaFoldDB" id="A0A5C5RSK7"/>
<protein>
    <recommendedName>
        <fullName evidence="4">Peptidase M41 domain-containing protein</fullName>
    </recommendedName>
</protein>
<feature type="transmembrane region" description="Helical" evidence="1">
    <location>
        <begin position="49"/>
        <end position="68"/>
    </location>
</feature>
<evidence type="ECO:0000256" key="1">
    <source>
        <dbReference type="SAM" id="Phobius"/>
    </source>
</evidence>
<organism evidence="2 3">
    <name type="scientific">Tsukamurella conjunctivitidis</name>
    <dbReference type="NCBI Taxonomy" id="2592068"/>
    <lineage>
        <taxon>Bacteria</taxon>
        <taxon>Bacillati</taxon>
        <taxon>Actinomycetota</taxon>
        <taxon>Actinomycetes</taxon>
        <taxon>Mycobacteriales</taxon>
        <taxon>Tsukamurellaceae</taxon>
        <taxon>Tsukamurella</taxon>
    </lineage>
</organism>
<sequence>MRAPRWLTVKVVVVFGGALLAYILWFNGMGVAVWSVLRAMTQTPHDFTVGVFVIAVMWLVLRVVNVLLPRRSWTAEAGHLGVVAGSALPARPLPADRRREFAEHEAAHVVASVARGVAVSKVTVRRHYPPPGSQLGGWVENSPQLNLATPGMTTPERWFDQMVILLAGRAYDDEYDRDPFGSISDYDKSHAIADMLRRYRLVPASGADEILDRAAGEAEAIVGAHRELIGRVGELVYAATIESDTVPDAELQRIVEVVTLARSGGERMPG</sequence>
<dbReference type="GO" id="GO:0004222">
    <property type="term" value="F:metalloendopeptidase activity"/>
    <property type="evidence" value="ECO:0007669"/>
    <property type="project" value="InterPro"/>
</dbReference>
<dbReference type="RefSeq" id="WP_114514366.1">
    <property type="nucleotide sequence ID" value="NZ_VIGX01000027.1"/>
</dbReference>
<dbReference type="GO" id="GO:0004176">
    <property type="term" value="F:ATP-dependent peptidase activity"/>
    <property type="evidence" value="ECO:0007669"/>
    <property type="project" value="InterPro"/>
</dbReference>
<proteinExistence type="predicted"/>
<dbReference type="SUPFAM" id="SSF140990">
    <property type="entry name" value="FtsH protease domain-like"/>
    <property type="match status" value="1"/>
</dbReference>
<dbReference type="Proteomes" id="UP000319375">
    <property type="component" value="Unassembled WGS sequence"/>
</dbReference>
<reference evidence="2 3" key="1">
    <citation type="submission" date="2019-06" db="EMBL/GenBank/DDBJ databases">
        <title>Tsukamurella conjunctivitidis sp. nov., Tsukamurella assacharolytica sp. nov. and Tsukamurella sputae sp. nov. isolated from patients with conjunctivitis, bacteraemia (lymphoma) and respiratory infection (sputum) in Hong Kong.</title>
        <authorList>
            <person name="Teng J.L.L."/>
            <person name="Lee H.H."/>
            <person name="Fong J.Y.H."/>
            <person name="Fok K.M.N."/>
            <person name="Lau S.K.P."/>
            <person name="Woo P.C.Y."/>
        </authorList>
    </citation>
    <scope>NUCLEOTIDE SEQUENCE [LARGE SCALE GENOMIC DNA]</scope>
    <source>
        <strain evidence="2 3">HKU72</strain>
    </source>
</reference>
<dbReference type="EMBL" id="VIGX01000027">
    <property type="protein sequence ID" value="TWS25540.1"/>
    <property type="molecule type" value="Genomic_DNA"/>
</dbReference>
<dbReference type="Gene3D" id="1.20.58.760">
    <property type="entry name" value="Peptidase M41"/>
    <property type="match status" value="1"/>
</dbReference>
<gene>
    <name evidence="2" type="ORF">FK530_23230</name>
</gene>
<evidence type="ECO:0008006" key="4">
    <source>
        <dbReference type="Google" id="ProtNLM"/>
    </source>
</evidence>
<keyword evidence="1" id="KW-0472">Membrane</keyword>
<dbReference type="GO" id="GO:0006508">
    <property type="term" value="P:proteolysis"/>
    <property type="evidence" value="ECO:0007669"/>
    <property type="project" value="InterPro"/>
</dbReference>